<evidence type="ECO:0000313" key="4">
    <source>
        <dbReference type="EMBL" id="THH28277.1"/>
    </source>
</evidence>
<protein>
    <recommendedName>
        <fullName evidence="3">Rho-GAP domain-containing protein</fullName>
    </recommendedName>
</protein>
<organism evidence="4 5">
    <name type="scientific">Antrodiella citrinella</name>
    <dbReference type="NCBI Taxonomy" id="2447956"/>
    <lineage>
        <taxon>Eukaryota</taxon>
        <taxon>Fungi</taxon>
        <taxon>Dikarya</taxon>
        <taxon>Basidiomycota</taxon>
        <taxon>Agaricomycotina</taxon>
        <taxon>Agaricomycetes</taxon>
        <taxon>Polyporales</taxon>
        <taxon>Steccherinaceae</taxon>
        <taxon>Antrodiella</taxon>
    </lineage>
</organism>
<feature type="region of interest" description="Disordered" evidence="2">
    <location>
        <begin position="368"/>
        <end position="444"/>
    </location>
</feature>
<evidence type="ECO:0000256" key="2">
    <source>
        <dbReference type="SAM" id="MobiDB-lite"/>
    </source>
</evidence>
<dbReference type="SUPFAM" id="SSF103657">
    <property type="entry name" value="BAR/IMD domain-like"/>
    <property type="match status" value="1"/>
</dbReference>
<feature type="compositionally biased region" description="Polar residues" evidence="2">
    <location>
        <begin position="531"/>
        <end position="543"/>
    </location>
</feature>
<dbReference type="InterPro" id="IPR027267">
    <property type="entry name" value="AH/BAR_dom_sf"/>
</dbReference>
<dbReference type="SUPFAM" id="SSF48350">
    <property type="entry name" value="GTPase activation domain, GAP"/>
    <property type="match status" value="1"/>
</dbReference>
<dbReference type="PANTHER" id="PTHR23176:SF134">
    <property type="entry name" value="RHO-TYPE GTPASE-ACTIVATING PROTEIN"/>
    <property type="match status" value="1"/>
</dbReference>
<dbReference type="Gene3D" id="1.20.1270.60">
    <property type="entry name" value="Arfaptin homology (AH) domain/BAR domain"/>
    <property type="match status" value="1"/>
</dbReference>
<dbReference type="PROSITE" id="PS50238">
    <property type="entry name" value="RHOGAP"/>
    <property type="match status" value="1"/>
</dbReference>
<dbReference type="OrthoDB" id="79452at2759"/>
<keyword evidence="5" id="KW-1185">Reference proteome</keyword>
<evidence type="ECO:0000313" key="5">
    <source>
        <dbReference type="Proteomes" id="UP000308730"/>
    </source>
</evidence>
<dbReference type="Proteomes" id="UP000308730">
    <property type="component" value="Unassembled WGS sequence"/>
</dbReference>
<dbReference type="SMART" id="SM00324">
    <property type="entry name" value="RhoGAP"/>
    <property type="match status" value="1"/>
</dbReference>
<dbReference type="EMBL" id="SGPM01000189">
    <property type="protein sequence ID" value="THH28277.1"/>
    <property type="molecule type" value="Genomic_DNA"/>
</dbReference>
<feature type="compositionally biased region" description="Low complexity" evidence="2">
    <location>
        <begin position="551"/>
        <end position="591"/>
    </location>
</feature>
<evidence type="ECO:0000259" key="3">
    <source>
        <dbReference type="PROSITE" id="PS50238"/>
    </source>
</evidence>
<feature type="domain" description="Rho-GAP" evidence="3">
    <location>
        <begin position="151"/>
        <end position="346"/>
    </location>
</feature>
<accession>A0A4S4MS70</accession>
<dbReference type="InterPro" id="IPR050729">
    <property type="entry name" value="Rho-GAP"/>
</dbReference>
<gene>
    <name evidence="4" type="ORF">EUX98_g5904</name>
</gene>
<feature type="compositionally biased region" description="Polar residues" evidence="2">
    <location>
        <begin position="408"/>
        <end position="423"/>
    </location>
</feature>
<dbReference type="GO" id="GO:0005096">
    <property type="term" value="F:GTPase activator activity"/>
    <property type="evidence" value="ECO:0007669"/>
    <property type="project" value="UniProtKB-KW"/>
</dbReference>
<dbReference type="InterPro" id="IPR008936">
    <property type="entry name" value="Rho_GTPase_activation_prot"/>
</dbReference>
<comment type="caution">
    <text evidence="4">The sequence shown here is derived from an EMBL/GenBank/DDBJ whole genome shotgun (WGS) entry which is preliminary data.</text>
</comment>
<feature type="compositionally biased region" description="Polar residues" evidence="2">
    <location>
        <begin position="496"/>
        <end position="515"/>
    </location>
</feature>
<dbReference type="PANTHER" id="PTHR23176">
    <property type="entry name" value="RHO/RAC/CDC GTPASE-ACTIVATING PROTEIN"/>
    <property type="match status" value="1"/>
</dbReference>
<evidence type="ECO:0000256" key="1">
    <source>
        <dbReference type="ARBA" id="ARBA00022468"/>
    </source>
</evidence>
<dbReference type="Gene3D" id="1.10.555.10">
    <property type="entry name" value="Rho GTPase activation protein"/>
    <property type="match status" value="1"/>
</dbReference>
<proteinExistence type="predicted"/>
<feature type="region of interest" description="Disordered" evidence="2">
    <location>
        <begin position="491"/>
        <end position="620"/>
    </location>
</feature>
<reference evidence="4 5" key="1">
    <citation type="submission" date="2019-02" db="EMBL/GenBank/DDBJ databases">
        <title>Genome sequencing of the rare red list fungi Antrodiella citrinella (Flaviporus citrinellus).</title>
        <authorList>
            <person name="Buettner E."/>
            <person name="Kellner H."/>
        </authorList>
    </citation>
    <scope>NUCLEOTIDE SEQUENCE [LARGE SCALE GENOMIC DNA]</scope>
    <source>
        <strain evidence="4 5">DSM 108506</strain>
    </source>
</reference>
<dbReference type="InterPro" id="IPR000198">
    <property type="entry name" value="RhoGAP_dom"/>
</dbReference>
<dbReference type="GO" id="GO:0007165">
    <property type="term" value="P:signal transduction"/>
    <property type="evidence" value="ECO:0007669"/>
    <property type="project" value="InterPro"/>
</dbReference>
<keyword evidence="1" id="KW-0343">GTPase activation</keyword>
<sequence>MNQLMTFLDKNNVKDTLSGRSDTALRSVRAKREAEEADKEYRKAVHWLETLRLRRVKILEGGYTSLESFIRESSETVKHVLVRYTDNLSATAVTLSQLCGHAHRTVEMISPERDALSTSARIPHLLAAATPKRVYYFHHVVGECRDLIFGVSLADYATSRGLTDGDIPKIVRICIKEIEDRGMNTEGIYRVSGRHSTVLDLQHNIERNEAEFSFHAPHDDVYAISSLLKLYLRELPEPVFKFPLQERVQHTDAIEEHVSNGFQLLRSKIRRLPPIHQATLKVIVEHLSRVAARQEKNKMDARNLAISFGTVIFGEDDMPKGNDLLSVQPWKDTLMEDLIIHATTLFQTNQSPPLPPAPLGEAPAVSYGSAHTRVARMAPPTPPSPRSQDPYVIRTTQSEGRHRKNPSDDFTPQLPSYPANSIHPSLRSGPMSASPARQSLPPPSRAAQYFEEHIPYADYAAVPQSATLPLPPGAAPPSPLKRALALRPSSPLMSPWSENSATPVTSTFQESKASPSQPPSNTTPEGPPPQLSRSARPTSNGFTASPPRHQATSLATTPSSASSTSFASTETTIPASSLFPSTPPNTSSSSLPIPPSPTATSDAGTVDYVDARRGSLGSID</sequence>
<dbReference type="Pfam" id="PF00620">
    <property type="entry name" value="RhoGAP"/>
    <property type="match status" value="1"/>
</dbReference>
<dbReference type="AlphaFoldDB" id="A0A4S4MS70"/>
<dbReference type="GO" id="GO:0005737">
    <property type="term" value="C:cytoplasm"/>
    <property type="evidence" value="ECO:0007669"/>
    <property type="project" value="TreeGrafter"/>
</dbReference>
<name>A0A4S4MS70_9APHY</name>